<feature type="coiled-coil region" evidence="2">
    <location>
        <begin position="547"/>
        <end position="574"/>
    </location>
</feature>
<sequence length="666" mass="74918">MSAVRFCGLKSSIFRRKSSDFESMRSSSSSNKKMRISTPPKKPTKVYNDVKGESMEWSFIGMDQLMLMMKVHKKIFVFRDIMDLAPLNTSASLREMVITSLEDLQRLYPRIISIKKVTNIKDKSIDQGLAYLCEGLKCLGESWLKKNDFMDNKNCELQITSCKDNTNMQQLGKTMLATLDCLIKIASEKFDIMEEDSPKKVFNSSNNSDITPKCVLPSPISSYTSTLWSLRIQAVGKLKPIDLKRLSYHMSPQLIERQENKIEKELTKDKEKDHKVENHENDSIKDLVFDLNTIEKLDKTMPLPPPPPPPLPPSTPQLPPVKIPPPPPPPPLSLGLSSVALPPPPPLSMKPGSTPAPAPPPPMLRGNGGSAPPPPPLGAGRSLRARATTKLKRSTQLGNLYRTLKGKVEGSSLKGKSSSGRNTAIGAKNTGGKQGMADALAEMTKRSSYFQQIEEDVQKYTKHIIELRSSITNFKTKEMTELIKFHKEVESVFEKLTDESQVLSRFEGFPSKKLEAIRMAAALFNKLDSILNELQNVNIVTPVTQVLDKIERYFNKIKTELDALERTKDEELKKFKGHNIEFDFYILVKIKEAMVDVSSNCMELALKERRINNSSDGKRKECGGKLLWRAFQFAFRVYTFAGGHDDRADKLTRELAKEIESDPNQP</sequence>
<dbReference type="AlphaFoldDB" id="A0A396J5T3"/>
<dbReference type="Proteomes" id="UP000265566">
    <property type="component" value="Chromosome 2"/>
</dbReference>
<comment type="caution">
    <text evidence="4">The sequence shown here is derived from an EMBL/GenBank/DDBJ whole genome shotgun (WGS) entry which is preliminary data.</text>
</comment>
<feature type="region of interest" description="Disordered" evidence="3">
    <location>
        <begin position="409"/>
        <end position="433"/>
    </location>
</feature>
<dbReference type="EMBL" id="PSQE01000002">
    <property type="protein sequence ID" value="RHN71895.1"/>
    <property type="molecule type" value="Genomic_DNA"/>
</dbReference>
<feature type="compositionally biased region" description="Pro residues" evidence="3">
    <location>
        <begin position="302"/>
        <end position="332"/>
    </location>
</feature>
<feature type="compositionally biased region" description="Pro residues" evidence="3">
    <location>
        <begin position="341"/>
        <end position="363"/>
    </location>
</feature>
<reference evidence="5" key="1">
    <citation type="journal article" date="2018" name="Nat. Plants">
        <title>Whole-genome landscape of Medicago truncatula symbiotic genes.</title>
        <authorList>
            <person name="Pecrix Y."/>
            <person name="Staton S.E."/>
            <person name="Sallet E."/>
            <person name="Lelandais-Briere C."/>
            <person name="Moreau S."/>
            <person name="Carrere S."/>
            <person name="Blein T."/>
            <person name="Jardinaud M.F."/>
            <person name="Latrasse D."/>
            <person name="Zouine M."/>
            <person name="Zahm M."/>
            <person name="Kreplak J."/>
            <person name="Mayjonade B."/>
            <person name="Satge C."/>
            <person name="Perez M."/>
            <person name="Cauet S."/>
            <person name="Marande W."/>
            <person name="Chantry-Darmon C."/>
            <person name="Lopez-Roques C."/>
            <person name="Bouchez O."/>
            <person name="Berard A."/>
            <person name="Debelle F."/>
            <person name="Munos S."/>
            <person name="Bendahmane A."/>
            <person name="Berges H."/>
            <person name="Niebel A."/>
            <person name="Buitink J."/>
            <person name="Frugier F."/>
            <person name="Benhamed M."/>
            <person name="Crespi M."/>
            <person name="Gouzy J."/>
            <person name="Gamas P."/>
        </authorList>
    </citation>
    <scope>NUCLEOTIDE SEQUENCE [LARGE SCALE GENOMIC DNA]</scope>
    <source>
        <strain evidence="5">cv. Jemalong A17</strain>
    </source>
</reference>
<dbReference type="PANTHER" id="PTHR31342:SF53">
    <property type="entry name" value="GLYCOPROTEIN FAMILY PROTEIN, PUTATIVE-RELATED"/>
    <property type="match status" value="1"/>
</dbReference>
<evidence type="ECO:0000313" key="4">
    <source>
        <dbReference type="EMBL" id="RHN71895.1"/>
    </source>
</evidence>
<evidence type="ECO:0000256" key="2">
    <source>
        <dbReference type="SAM" id="Coils"/>
    </source>
</evidence>
<dbReference type="Gramene" id="rna7543">
    <property type="protein sequence ID" value="RHN71895.1"/>
    <property type="gene ID" value="gene7543"/>
</dbReference>
<organism evidence="4 5">
    <name type="scientific">Medicago truncatula</name>
    <name type="common">Barrel medic</name>
    <name type="synonym">Medicago tribuloides</name>
    <dbReference type="NCBI Taxonomy" id="3880"/>
    <lineage>
        <taxon>Eukaryota</taxon>
        <taxon>Viridiplantae</taxon>
        <taxon>Streptophyta</taxon>
        <taxon>Embryophyta</taxon>
        <taxon>Tracheophyta</taxon>
        <taxon>Spermatophyta</taxon>
        <taxon>Magnoliopsida</taxon>
        <taxon>eudicotyledons</taxon>
        <taxon>Gunneridae</taxon>
        <taxon>Pentapetalae</taxon>
        <taxon>rosids</taxon>
        <taxon>fabids</taxon>
        <taxon>Fabales</taxon>
        <taxon>Fabaceae</taxon>
        <taxon>Papilionoideae</taxon>
        <taxon>50 kb inversion clade</taxon>
        <taxon>NPAAA clade</taxon>
        <taxon>Hologalegina</taxon>
        <taxon>IRL clade</taxon>
        <taxon>Trifolieae</taxon>
        <taxon>Medicago</taxon>
    </lineage>
</organism>
<accession>A0A396J5T3</accession>
<proteinExistence type="predicted"/>
<feature type="region of interest" description="Disordered" evidence="3">
    <location>
        <begin position="265"/>
        <end position="284"/>
    </location>
</feature>
<evidence type="ECO:0000256" key="3">
    <source>
        <dbReference type="SAM" id="MobiDB-lite"/>
    </source>
</evidence>
<protein>
    <recommendedName>
        <fullName evidence="6">Hydroxyproline-rich glycoprotein family protein</fullName>
    </recommendedName>
</protein>
<dbReference type="OrthoDB" id="2020598at2759"/>
<dbReference type="PANTHER" id="PTHR31342">
    <property type="entry name" value="PROTEIN CHUP1, CHLOROPLASTIC"/>
    <property type="match status" value="1"/>
</dbReference>
<feature type="compositionally biased region" description="Low complexity" evidence="3">
    <location>
        <begin position="409"/>
        <end position="420"/>
    </location>
</feature>
<evidence type="ECO:0000313" key="5">
    <source>
        <dbReference type="Proteomes" id="UP000265566"/>
    </source>
</evidence>
<evidence type="ECO:0008006" key="6">
    <source>
        <dbReference type="Google" id="ProtNLM"/>
    </source>
</evidence>
<name>A0A396J5T3_MEDTR</name>
<feature type="region of interest" description="Disordered" evidence="3">
    <location>
        <begin position="23"/>
        <end position="43"/>
    </location>
</feature>
<keyword evidence="1 2" id="KW-0175">Coiled coil</keyword>
<gene>
    <name evidence="4" type="ORF">MtrunA17_Chr2g0281791</name>
</gene>
<feature type="region of interest" description="Disordered" evidence="3">
    <location>
        <begin position="298"/>
        <end position="381"/>
    </location>
</feature>
<dbReference type="InterPro" id="IPR040265">
    <property type="entry name" value="CHUP1/IPGA1-like"/>
</dbReference>
<evidence type="ECO:0000256" key="1">
    <source>
        <dbReference type="ARBA" id="ARBA00023054"/>
    </source>
</evidence>